<keyword evidence="1 6" id="KW-0479">Metal-binding</keyword>
<dbReference type="InterPro" id="IPR011025">
    <property type="entry name" value="GproteinA_insert"/>
</dbReference>
<feature type="binding site" evidence="6">
    <location>
        <position position="89"/>
    </location>
    <ligand>
        <name>Mg(2+)</name>
        <dbReference type="ChEBI" id="CHEBI:18420"/>
    </ligand>
</feature>
<protein>
    <submittedName>
        <fullName evidence="9">Uncharacterized protein</fullName>
    </submittedName>
</protein>
<reference evidence="9 10" key="1">
    <citation type="journal article" date="2018" name="BMC Genomics">
        <title>The genome of Naegleria lovaniensis, the basis for a comparative approach to unravel pathogenicity factors of the human pathogenic amoeba N. fowleri.</title>
        <authorList>
            <person name="Liechti N."/>
            <person name="Schurch N."/>
            <person name="Bruggmann R."/>
            <person name="Wittwer M."/>
        </authorList>
    </citation>
    <scope>NUCLEOTIDE SEQUENCE [LARGE SCALE GENOMIC DNA]</scope>
    <source>
        <strain evidence="9 10">ATCC 30569</strain>
    </source>
</reference>
<dbReference type="GO" id="GO:0005737">
    <property type="term" value="C:cytoplasm"/>
    <property type="evidence" value="ECO:0007669"/>
    <property type="project" value="TreeGrafter"/>
</dbReference>
<evidence type="ECO:0000313" key="8">
    <source>
        <dbReference type="EMBL" id="KAG2370611.1"/>
    </source>
</evidence>
<dbReference type="GO" id="GO:0031683">
    <property type="term" value="F:G-protein beta/gamma-subunit complex binding"/>
    <property type="evidence" value="ECO:0007669"/>
    <property type="project" value="InterPro"/>
</dbReference>
<dbReference type="SMART" id="SM00275">
    <property type="entry name" value="G_alpha"/>
    <property type="match status" value="1"/>
</dbReference>
<dbReference type="GO" id="GO:0046872">
    <property type="term" value="F:metal ion binding"/>
    <property type="evidence" value="ECO:0007669"/>
    <property type="project" value="UniProtKB-KW"/>
</dbReference>
<dbReference type="PANTHER" id="PTHR10218">
    <property type="entry name" value="GTP-BINDING PROTEIN ALPHA SUBUNIT"/>
    <property type="match status" value="1"/>
</dbReference>
<feature type="binding site" evidence="5">
    <location>
        <begin position="281"/>
        <end position="285"/>
    </location>
    <ligand>
        <name>GTP</name>
        <dbReference type="ChEBI" id="CHEBI:37565"/>
    </ligand>
</feature>
<evidence type="ECO:0000313" key="10">
    <source>
        <dbReference type="Proteomes" id="UP000816034"/>
    </source>
</evidence>
<gene>
    <name evidence="9" type="ORF">C9374_011781</name>
    <name evidence="8" type="ORF">C9374_014750</name>
</gene>
<dbReference type="Gene3D" id="3.40.50.300">
    <property type="entry name" value="P-loop containing nucleotide triphosphate hydrolases"/>
    <property type="match status" value="1"/>
</dbReference>
<dbReference type="Pfam" id="PF00503">
    <property type="entry name" value="G-alpha"/>
    <property type="match status" value="1"/>
</dbReference>
<dbReference type="RefSeq" id="XP_044543070.1">
    <property type="nucleotide sequence ID" value="XM_044687474.1"/>
</dbReference>
<feature type="binding site" evidence="6">
    <location>
        <position position="258"/>
    </location>
    <ligand>
        <name>Mg(2+)</name>
        <dbReference type="ChEBI" id="CHEBI:18420"/>
    </ligand>
</feature>
<dbReference type="PANTHER" id="PTHR10218:SF302">
    <property type="entry name" value="GUANINE NUCLEOTIDE-BINDING PROTEIN ALPHA-5 SUBUNIT"/>
    <property type="match status" value="1"/>
</dbReference>
<name>A0AA88KF98_NAELO</name>
<dbReference type="Gene3D" id="1.10.400.10">
    <property type="entry name" value="GI Alpha 1, domain 2-like"/>
    <property type="match status" value="1"/>
</dbReference>
<dbReference type="Proteomes" id="UP000816034">
    <property type="component" value="Unassembled WGS sequence"/>
</dbReference>
<reference evidence="9" key="2">
    <citation type="submission" date="2020-04" db="EMBL/GenBank/DDBJ databases">
        <authorList>
            <person name="Liechti N."/>
            <person name="Schuerch N."/>
            <person name="Bruggmann R."/>
            <person name="Wittwer M."/>
        </authorList>
    </citation>
    <scope>NUCLEOTIDE SEQUENCE</scope>
    <source>
        <strain evidence="9">ATCC 30569</strain>
    </source>
</reference>
<dbReference type="GO" id="GO:0005834">
    <property type="term" value="C:heterotrimeric G-protein complex"/>
    <property type="evidence" value="ECO:0007669"/>
    <property type="project" value="TreeGrafter"/>
</dbReference>
<evidence type="ECO:0000256" key="5">
    <source>
        <dbReference type="PIRSR" id="PIRSR601019-1"/>
    </source>
</evidence>
<evidence type="ECO:0000313" key="9">
    <source>
        <dbReference type="EMBL" id="KAG2373896.1"/>
    </source>
</evidence>
<evidence type="ECO:0000256" key="6">
    <source>
        <dbReference type="PIRSR" id="PIRSR601019-2"/>
    </source>
</evidence>
<dbReference type="GO" id="GO:0001664">
    <property type="term" value="F:G protein-coupled receptor binding"/>
    <property type="evidence" value="ECO:0007669"/>
    <property type="project" value="TreeGrafter"/>
</dbReference>
<keyword evidence="10" id="KW-1185">Reference proteome</keyword>
<keyword evidence="4" id="KW-0807">Transducer</keyword>
<dbReference type="GO" id="GO:0005525">
    <property type="term" value="F:GTP binding"/>
    <property type="evidence" value="ECO:0007669"/>
    <property type="project" value="UniProtKB-KW"/>
</dbReference>
<dbReference type="SUPFAM" id="SSF52540">
    <property type="entry name" value="P-loop containing nucleoside triphosphate hydrolases"/>
    <property type="match status" value="1"/>
</dbReference>
<dbReference type="InterPro" id="IPR027417">
    <property type="entry name" value="P-loop_NTPase"/>
</dbReference>
<keyword evidence="2 5" id="KW-0547">Nucleotide-binding</keyword>
<dbReference type="GeneID" id="68104235"/>
<evidence type="ECO:0000256" key="4">
    <source>
        <dbReference type="ARBA" id="ARBA00023224"/>
    </source>
</evidence>
<dbReference type="EMBL" id="PYSW02000050">
    <property type="protein sequence ID" value="KAG2373896.1"/>
    <property type="molecule type" value="Genomic_DNA"/>
</dbReference>
<keyword evidence="3 5" id="KW-0342">GTP-binding</keyword>
<evidence type="ECO:0000256" key="7">
    <source>
        <dbReference type="SAM" id="MobiDB-lite"/>
    </source>
</evidence>
<evidence type="ECO:0000256" key="3">
    <source>
        <dbReference type="ARBA" id="ARBA00023134"/>
    </source>
</evidence>
<keyword evidence="6" id="KW-0460">Magnesium</keyword>
<evidence type="ECO:0000256" key="2">
    <source>
        <dbReference type="ARBA" id="ARBA00022741"/>
    </source>
</evidence>
<dbReference type="InterPro" id="IPR001019">
    <property type="entry name" value="Gprotein_alpha_su"/>
</dbReference>
<dbReference type="PROSITE" id="PS51882">
    <property type="entry name" value="G_ALPHA"/>
    <property type="match status" value="1"/>
</dbReference>
<dbReference type="AlphaFoldDB" id="A0AA88KF98"/>
<organism evidence="9 10">
    <name type="scientific">Naegleria lovaniensis</name>
    <name type="common">Amoeba</name>
    <dbReference type="NCBI Taxonomy" id="51637"/>
    <lineage>
        <taxon>Eukaryota</taxon>
        <taxon>Discoba</taxon>
        <taxon>Heterolobosea</taxon>
        <taxon>Tetramitia</taxon>
        <taxon>Eutetramitia</taxon>
        <taxon>Vahlkampfiidae</taxon>
        <taxon>Naegleria</taxon>
    </lineage>
</organism>
<evidence type="ECO:0000256" key="1">
    <source>
        <dbReference type="ARBA" id="ARBA00022723"/>
    </source>
</evidence>
<dbReference type="PRINTS" id="PR00318">
    <property type="entry name" value="GPROTEINA"/>
</dbReference>
<dbReference type="GO" id="GO:0007188">
    <property type="term" value="P:adenylate cyclase-modulating G protein-coupled receptor signaling pathway"/>
    <property type="evidence" value="ECO:0007669"/>
    <property type="project" value="TreeGrafter"/>
</dbReference>
<dbReference type="GO" id="GO:0003924">
    <property type="term" value="F:GTPase activity"/>
    <property type="evidence" value="ECO:0007669"/>
    <property type="project" value="InterPro"/>
</dbReference>
<comment type="caution">
    <text evidence="9">The sequence shown here is derived from an EMBL/GenBank/DDBJ whole genome shotgun (WGS) entry which is preliminary data.</text>
</comment>
<sequence length="516" mass="59803">MGQQESKSSLDSESTIHNDSEPLQLKNTSHHHHGRSTTSRNFFSSLPESSSSSDMDTITTSMGGGTPEINDQIVVANFALLGTGGSGKSTLFKTLSLPFPNHKKTVNPLTMYLEQVIHSFGALYDLKDVLLPNVKYFQKENEIFMSYFKDYEPQLLSGGVNELRNVWMNFRVADGLEFSKKIVKLWNEEPILQICYYFTNFPYKYIPPSQAPPFKYSRNLQICNLSLYINSLGTLIHNYVNNVNCDMTDLILTAYMKTTGITEIKVDLNDGMYREAIVVYDTGGQRNERRKWKHILDDSPQNNISGIIYLVSLAEFTEVCYEDQITNRTLESLNLFSQYVNEEKLRSIPFYLIFTKRKLFDFKLRMFDLSSVPFENRESLETLKLYSVLNREYREELFNTILKISPRDLELLTLTEIELLEKLCSNPNYSPSQLIEMLRTDSVPDANTNPEREEQQQEYVARNIQFLTQQFFNTIQSSERFHQVVRDHKILDLSDIEKTKKTVHEIFNNFSPANKM</sequence>
<proteinExistence type="predicted"/>
<accession>A0AA88KF98</accession>
<feature type="region of interest" description="Disordered" evidence="7">
    <location>
        <begin position="1"/>
        <end position="66"/>
    </location>
</feature>
<feature type="compositionally biased region" description="Basic and acidic residues" evidence="7">
    <location>
        <begin position="8"/>
        <end position="20"/>
    </location>
</feature>
<feature type="compositionally biased region" description="Low complexity" evidence="7">
    <location>
        <begin position="36"/>
        <end position="53"/>
    </location>
</feature>
<feature type="binding site" evidence="5">
    <location>
        <begin position="252"/>
        <end position="258"/>
    </location>
    <ligand>
        <name>GTP</name>
        <dbReference type="ChEBI" id="CHEBI:37565"/>
    </ligand>
</feature>
<dbReference type="FunFam" id="3.40.50.300:FF:000720">
    <property type="entry name" value="Guanine nucleotide-binding protein G(k) subunit alpha"/>
    <property type="match status" value="1"/>
</dbReference>
<dbReference type="EMBL" id="PYSW02000096">
    <property type="protein sequence ID" value="KAG2370611.1"/>
    <property type="molecule type" value="Genomic_DNA"/>
</dbReference>